<dbReference type="RefSeq" id="WP_073043360.1">
    <property type="nucleotide sequence ID" value="NZ_FQUO01000008.1"/>
</dbReference>
<dbReference type="Gene3D" id="3.40.50.2300">
    <property type="match status" value="1"/>
</dbReference>
<dbReference type="OrthoDB" id="7631574at2"/>
<accession>A0A1M5BVN1</accession>
<feature type="modified residue" description="4-aspartylphosphate" evidence="1">
    <location>
        <position position="63"/>
    </location>
</feature>
<gene>
    <name evidence="3" type="ORF">SAMN05444008_108114</name>
</gene>
<feature type="domain" description="Response regulatory" evidence="2">
    <location>
        <begin position="6"/>
        <end position="130"/>
    </location>
</feature>
<dbReference type="PANTHER" id="PTHR44520">
    <property type="entry name" value="RESPONSE REGULATOR RCP1-RELATED"/>
    <property type="match status" value="1"/>
</dbReference>
<dbReference type="Pfam" id="PF00072">
    <property type="entry name" value="Response_reg"/>
    <property type="match status" value="1"/>
</dbReference>
<dbReference type="SUPFAM" id="SSF52172">
    <property type="entry name" value="CheY-like"/>
    <property type="match status" value="1"/>
</dbReference>
<dbReference type="SMART" id="SM00448">
    <property type="entry name" value="REC"/>
    <property type="match status" value="1"/>
</dbReference>
<dbReference type="InterPro" id="IPR001789">
    <property type="entry name" value="Sig_transdc_resp-reg_receiver"/>
</dbReference>
<organism evidence="3 4">
    <name type="scientific">Cnuella takakiae</name>
    <dbReference type="NCBI Taxonomy" id="1302690"/>
    <lineage>
        <taxon>Bacteria</taxon>
        <taxon>Pseudomonadati</taxon>
        <taxon>Bacteroidota</taxon>
        <taxon>Chitinophagia</taxon>
        <taxon>Chitinophagales</taxon>
        <taxon>Chitinophagaceae</taxon>
        <taxon>Cnuella</taxon>
    </lineage>
</organism>
<dbReference type="AlphaFoldDB" id="A0A1M5BVN1"/>
<keyword evidence="4" id="KW-1185">Reference proteome</keyword>
<dbReference type="InterPro" id="IPR052893">
    <property type="entry name" value="TCS_response_regulator"/>
</dbReference>
<reference evidence="3 4" key="1">
    <citation type="submission" date="2016-11" db="EMBL/GenBank/DDBJ databases">
        <authorList>
            <person name="Jaros S."/>
            <person name="Januszkiewicz K."/>
            <person name="Wedrychowicz H."/>
        </authorList>
    </citation>
    <scope>NUCLEOTIDE SEQUENCE [LARGE SCALE GENOMIC DNA]</scope>
    <source>
        <strain evidence="3 4">DSM 26897</strain>
    </source>
</reference>
<evidence type="ECO:0000313" key="4">
    <source>
        <dbReference type="Proteomes" id="UP000184368"/>
    </source>
</evidence>
<keyword evidence="1" id="KW-0597">Phosphoprotein</keyword>
<evidence type="ECO:0000313" key="3">
    <source>
        <dbReference type="EMBL" id="SHF46525.1"/>
    </source>
</evidence>
<sequence length="154" mass="17192">MAQTITFLLVDDDIDDTFLFREVLNDVAPHIHLRTAANGQEAIETLNTLHTEGSPLPDLIFLDLNMPRMDGKQCLGLLKESQVLHQIPVIMYTTSSHSRDIEETMQKGAISFITKPSHVSDLKAILGSLAANVRHNLRPTLRTLSETQNTFIVC</sequence>
<dbReference type="EMBL" id="FQUO01000008">
    <property type="protein sequence ID" value="SHF46525.1"/>
    <property type="molecule type" value="Genomic_DNA"/>
</dbReference>
<dbReference type="PROSITE" id="PS50110">
    <property type="entry name" value="RESPONSE_REGULATORY"/>
    <property type="match status" value="1"/>
</dbReference>
<dbReference type="STRING" id="1302690.BUE76_17835"/>
<dbReference type="PANTHER" id="PTHR44520:SF2">
    <property type="entry name" value="RESPONSE REGULATOR RCP1"/>
    <property type="match status" value="1"/>
</dbReference>
<proteinExistence type="predicted"/>
<dbReference type="InterPro" id="IPR011006">
    <property type="entry name" value="CheY-like_superfamily"/>
</dbReference>
<dbReference type="Proteomes" id="UP000184368">
    <property type="component" value="Unassembled WGS sequence"/>
</dbReference>
<protein>
    <submittedName>
        <fullName evidence="3">Response regulator receiver domain-containing protein</fullName>
    </submittedName>
</protein>
<evidence type="ECO:0000256" key="1">
    <source>
        <dbReference type="PROSITE-ProRule" id="PRU00169"/>
    </source>
</evidence>
<dbReference type="GO" id="GO:0000160">
    <property type="term" value="P:phosphorelay signal transduction system"/>
    <property type="evidence" value="ECO:0007669"/>
    <property type="project" value="InterPro"/>
</dbReference>
<name>A0A1M5BVN1_9BACT</name>
<evidence type="ECO:0000259" key="2">
    <source>
        <dbReference type="PROSITE" id="PS50110"/>
    </source>
</evidence>